<proteinExistence type="predicted"/>
<keyword evidence="2" id="KW-1185">Reference proteome</keyword>
<feature type="non-terminal residue" evidence="1">
    <location>
        <position position="272"/>
    </location>
</feature>
<evidence type="ECO:0000313" key="2">
    <source>
        <dbReference type="Proteomes" id="UP001186974"/>
    </source>
</evidence>
<evidence type="ECO:0000313" key="1">
    <source>
        <dbReference type="EMBL" id="KAK3073015.1"/>
    </source>
</evidence>
<name>A0ACC3DH62_9PEZI</name>
<comment type="caution">
    <text evidence="1">The sequence shown here is derived from an EMBL/GenBank/DDBJ whole genome shotgun (WGS) entry which is preliminary data.</text>
</comment>
<organism evidence="1 2">
    <name type="scientific">Coniosporium uncinatum</name>
    <dbReference type="NCBI Taxonomy" id="93489"/>
    <lineage>
        <taxon>Eukaryota</taxon>
        <taxon>Fungi</taxon>
        <taxon>Dikarya</taxon>
        <taxon>Ascomycota</taxon>
        <taxon>Pezizomycotina</taxon>
        <taxon>Dothideomycetes</taxon>
        <taxon>Dothideomycetes incertae sedis</taxon>
        <taxon>Coniosporium</taxon>
    </lineage>
</organism>
<gene>
    <name evidence="1" type="ORF">LTS18_014521</name>
</gene>
<protein>
    <submittedName>
        <fullName evidence="1">Uncharacterized protein</fullName>
    </submittedName>
</protein>
<reference evidence="1" key="1">
    <citation type="submission" date="2024-09" db="EMBL/GenBank/DDBJ databases">
        <title>Black Yeasts Isolated from many extreme environments.</title>
        <authorList>
            <person name="Coleine C."/>
            <person name="Stajich J.E."/>
            <person name="Selbmann L."/>
        </authorList>
    </citation>
    <scope>NUCLEOTIDE SEQUENCE</scope>
    <source>
        <strain evidence="1">CCFEE 5737</strain>
    </source>
</reference>
<accession>A0ACC3DH62</accession>
<sequence length="272" mass="29730">MPTFQQLACHIEQAESNLKLQEYCTTYGDGFVETFVAIPDEPCGFSIHLTSSAYIAPGLAIFVYMDGVYQCNRNRRGLEIPDKDTPPERSFVEFRVRQKEEKRSDGTFIGRSWNFEKLNVVSADAAGQLDPDVFSNIGTIEIVVLRCQEPDEQFTIPARVTKPAIAANSQQNSKGKAKVTPKAPSVQGSDNGVVEGCLNMMATMISDVSHETDPPIDTTMTFVDKIVPTILVMTALKRTETTSDSAEEKMSVAADPTVNSPLVSPDGPTVLT</sequence>
<dbReference type="Proteomes" id="UP001186974">
    <property type="component" value="Unassembled WGS sequence"/>
</dbReference>
<dbReference type="EMBL" id="JAWDJW010004666">
    <property type="protein sequence ID" value="KAK3073015.1"/>
    <property type="molecule type" value="Genomic_DNA"/>
</dbReference>